<dbReference type="FunFam" id="3.40.50.300:FF:000679">
    <property type="entry name" value="Thymidylate kinase"/>
    <property type="match status" value="1"/>
</dbReference>
<comment type="similarity">
    <text evidence="2">Belongs to the thymidylate kinase family.</text>
</comment>
<dbReference type="GO" id="GO:0005829">
    <property type="term" value="C:cytosol"/>
    <property type="evidence" value="ECO:0007669"/>
    <property type="project" value="TreeGrafter"/>
</dbReference>
<dbReference type="PANTHER" id="PTHR10344">
    <property type="entry name" value="THYMIDYLATE KINASE"/>
    <property type="match status" value="1"/>
</dbReference>
<dbReference type="Gene3D" id="3.40.50.300">
    <property type="entry name" value="P-loop containing nucleotide triphosphate hydrolases"/>
    <property type="match status" value="1"/>
</dbReference>
<keyword evidence="6" id="KW-0545">Nucleotide biosynthesis</keyword>
<dbReference type="Proteomes" id="UP000310189">
    <property type="component" value="Unassembled WGS sequence"/>
</dbReference>
<feature type="domain" description="Thymidylate kinase-like" evidence="10">
    <location>
        <begin position="9"/>
        <end position="186"/>
    </location>
</feature>
<evidence type="ECO:0000256" key="7">
    <source>
        <dbReference type="ARBA" id="ARBA00022741"/>
    </source>
</evidence>
<evidence type="ECO:0000256" key="9">
    <source>
        <dbReference type="ARBA" id="ARBA00022840"/>
    </source>
</evidence>
<dbReference type="AlphaFoldDB" id="A0A4T0FTS3"/>
<evidence type="ECO:0000256" key="5">
    <source>
        <dbReference type="ARBA" id="ARBA00022679"/>
    </source>
</evidence>
<sequence>MTRGLFIVIEGLDRTGKSTQCAQLLNHFSVSGTNAALIKFPDRTTSIGQMINSYLQSKTDINDNAIHLLFSANRWEMSQNITDTLNQGTTIIADRYAYSGVAYSVAKGLDYTYCKYPDRGLPMPDKVFFLDLPPQLAQQREDYGDERYESLDMQTRVREAFMKLLIDNQYIHKIDVTGQSIDSVHDTLKQQLEPLLTQQQQPIKHTLFM</sequence>
<dbReference type="CDD" id="cd01672">
    <property type="entry name" value="TMPK"/>
    <property type="match status" value="1"/>
</dbReference>
<dbReference type="PANTHER" id="PTHR10344:SF1">
    <property type="entry name" value="THYMIDYLATE KINASE"/>
    <property type="match status" value="1"/>
</dbReference>
<dbReference type="GO" id="GO:0006227">
    <property type="term" value="P:dUDP biosynthetic process"/>
    <property type="evidence" value="ECO:0007669"/>
    <property type="project" value="TreeGrafter"/>
</dbReference>
<evidence type="ECO:0000256" key="4">
    <source>
        <dbReference type="ARBA" id="ARBA00017144"/>
    </source>
</evidence>
<name>A0A4T0FTS3_9BASI</name>
<keyword evidence="7" id="KW-0547">Nucleotide-binding</keyword>
<evidence type="ECO:0000256" key="1">
    <source>
        <dbReference type="ARBA" id="ARBA00004992"/>
    </source>
</evidence>
<comment type="pathway">
    <text evidence="1">Pyrimidine metabolism; dTTP biosynthesis.</text>
</comment>
<gene>
    <name evidence="11" type="ORF">E3P99_00864</name>
</gene>
<dbReference type="GO" id="GO:0004798">
    <property type="term" value="F:dTMP kinase activity"/>
    <property type="evidence" value="ECO:0007669"/>
    <property type="project" value="UniProtKB-EC"/>
</dbReference>
<keyword evidence="8" id="KW-0418">Kinase</keyword>
<evidence type="ECO:0000259" key="10">
    <source>
        <dbReference type="Pfam" id="PF02223"/>
    </source>
</evidence>
<dbReference type="SUPFAM" id="SSF52540">
    <property type="entry name" value="P-loop containing nucleoside triphosphate hydrolases"/>
    <property type="match status" value="1"/>
</dbReference>
<keyword evidence="9" id="KW-0067">ATP-binding</keyword>
<evidence type="ECO:0000313" key="11">
    <source>
        <dbReference type="EMBL" id="TIA91951.1"/>
    </source>
</evidence>
<dbReference type="InterPro" id="IPR027417">
    <property type="entry name" value="P-loop_NTPase"/>
</dbReference>
<dbReference type="GO" id="GO:0004550">
    <property type="term" value="F:nucleoside diphosphate kinase activity"/>
    <property type="evidence" value="ECO:0007669"/>
    <property type="project" value="TreeGrafter"/>
</dbReference>
<protein>
    <recommendedName>
        <fullName evidence="4">Thymidylate kinase</fullName>
        <ecNumber evidence="3">2.7.4.9</ecNumber>
    </recommendedName>
</protein>
<keyword evidence="12" id="KW-1185">Reference proteome</keyword>
<dbReference type="GO" id="GO:0005524">
    <property type="term" value="F:ATP binding"/>
    <property type="evidence" value="ECO:0007669"/>
    <property type="project" value="UniProtKB-KW"/>
</dbReference>
<dbReference type="EMBL" id="SPNW01000009">
    <property type="protein sequence ID" value="TIA91951.1"/>
    <property type="molecule type" value="Genomic_DNA"/>
</dbReference>
<organism evidence="11 12">
    <name type="scientific">Wallemia hederae</name>
    <dbReference type="NCBI Taxonomy" id="1540922"/>
    <lineage>
        <taxon>Eukaryota</taxon>
        <taxon>Fungi</taxon>
        <taxon>Dikarya</taxon>
        <taxon>Basidiomycota</taxon>
        <taxon>Wallemiomycotina</taxon>
        <taxon>Wallemiomycetes</taxon>
        <taxon>Wallemiales</taxon>
        <taxon>Wallemiaceae</taxon>
        <taxon>Wallemia</taxon>
    </lineage>
</organism>
<evidence type="ECO:0000313" key="12">
    <source>
        <dbReference type="Proteomes" id="UP000310189"/>
    </source>
</evidence>
<dbReference type="Pfam" id="PF02223">
    <property type="entry name" value="Thymidylate_kin"/>
    <property type="match status" value="1"/>
</dbReference>
<proteinExistence type="inferred from homology"/>
<dbReference type="HAMAP" id="MF_00165">
    <property type="entry name" value="Thymidylate_kinase"/>
    <property type="match status" value="1"/>
</dbReference>
<evidence type="ECO:0000256" key="2">
    <source>
        <dbReference type="ARBA" id="ARBA00009776"/>
    </source>
</evidence>
<dbReference type="GO" id="GO:0006233">
    <property type="term" value="P:dTDP biosynthetic process"/>
    <property type="evidence" value="ECO:0007669"/>
    <property type="project" value="InterPro"/>
</dbReference>
<dbReference type="GO" id="GO:0005739">
    <property type="term" value="C:mitochondrion"/>
    <property type="evidence" value="ECO:0007669"/>
    <property type="project" value="TreeGrafter"/>
</dbReference>
<reference evidence="11 12" key="1">
    <citation type="submission" date="2019-03" db="EMBL/GenBank/DDBJ databases">
        <title>Sequencing 23 genomes of Wallemia ichthyophaga.</title>
        <authorList>
            <person name="Gostincar C."/>
        </authorList>
    </citation>
    <scope>NUCLEOTIDE SEQUENCE [LARGE SCALE GENOMIC DNA]</scope>
    <source>
        <strain evidence="11 12">EXF-5753</strain>
    </source>
</reference>
<evidence type="ECO:0000256" key="8">
    <source>
        <dbReference type="ARBA" id="ARBA00022777"/>
    </source>
</evidence>
<dbReference type="GO" id="GO:0006235">
    <property type="term" value="P:dTTP biosynthetic process"/>
    <property type="evidence" value="ECO:0007669"/>
    <property type="project" value="TreeGrafter"/>
</dbReference>
<dbReference type="InterPro" id="IPR018094">
    <property type="entry name" value="Thymidylate_kinase"/>
</dbReference>
<dbReference type="GO" id="GO:0005634">
    <property type="term" value="C:nucleus"/>
    <property type="evidence" value="ECO:0007669"/>
    <property type="project" value="TreeGrafter"/>
</dbReference>
<evidence type="ECO:0000256" key="6">
    <source>
        <dbReference type="ARBA" id="ARBA00022727"/>
    </source>
</evidence>
<evidence type="ECO:0000256" key="3">
    <source>
        <dbReference type="ARBA" id="ARBA00012980"/>
    </source>
</evidence>
<keyword evidence="5" id="KW-0808">Transferase</keyword>
<comment type="caution">
    <text evidence="11">The sequence shown here is derived from an EMBL/GenBank/DDBJ whole genome shotgun (WGS) entry which is preliminary data.</text>
</comment>
<dbReference type="EC" id="2.7.4.9" evidence="3"/>
<dbReference type="NCBIfam" id="TIGR00041">
    <property type="entry name" value="DTMP_kinase"/>
    <property type="match status" value="1"/>
</dbReference>
<accession>A0A4T0FTS3</accession>
<dbReference type="InterPro" id="IPR039430">
    <property type="entry name" value="Thymidylate_kin-like_dom"/>
</dbReference>
<dbReference type="OrthoDB" id="425602at2759"/>